<gene>
    <name evidence="1" type="ORF">BT93_L1870</name>
</gene>
<organism evidence="1 2">
    <name type="scientific">Corymbia citriodora subsp. variegata</name>
    <dbReference type="NCBI Taxonomy" id="360336"/>
    <lineage>
        <taxon>Eukaryota</taxon>
        <taxon>Viridiplantae</taxon>
        <taxon>Streptophyta</taxon>
        <taxon>Embryophyta</taxon>
        <taxon>Tracheophyta</taxon>
        <taxon>Spermatophyta</taxon>
        <taxon>Magnoliopsida</taxon>
        <taxon>eudicotyledons</taxon>
        <taxon>Gunneridae</taxon>
        <taxon>Pentapetalae</taxon>
        <taxon>rosids</taxon>
        <taxon>malvids</taxon>
        <taxon>Myrtales</taxon>
        <taxon>Myrtaceae</taxon>
        <taxon>Myrtoideae</taxon>
        <taxon>Eucalypteae</taxon>
        <taxon>Corymbia</taxon>
    </lineage>
</organism>
<accession>A0A8T0CQN0</accession>
<evidence type="ECO:0000313" key="1">
    <source>
        <dbReference type="EMBL" id="KAF7848536.1"/>
    </source>
</evidence>
<dbReference type="OrthoDB" id="2148418at2759"/>
<dbReference type="Proteomes" id="UP000806378">
    <property type="component" value="Unassembled WGS sequence"/>
</dbReference>
<comment type="caution">
    <text evidence="1">The sequence shown here is derived from an EMBL/GenBank/DDBJ whole genome shotgun (WGS) entry which is preliminary data.</text>
</comment>
<dbReference type="AlphaFoldDB" id="A0A8T0CQN0"/>
<evidence type="ECO:0000313" key="2">
    <source>
        <dbReference type="Proteomes" id="UP000806378"/>
    </source>
</evidence>
<reference evidence="1" key="1">
    <citation type="submission" date="2020-05" db="EMBL/GenBank/DDBJ databases">
        <title>WGS assembly of Corymbia citriodora subspecies variegata.</title>
        <authorList>
            <person name="Barry K."/>
            <person name="Hundley H."/>
            <person name="Shu S."/>
            <person name="Jenkins J."/>
            <person name="Grimwood J."/>
            <person name="Baten A."/>
        </authorList>
    </citation>
    <scope>NUCLEOTIDE SEQUENCE</scope>
    <source>
        <strain evidence="1">CV2-018</strain>
    </source>
</reference>
<sequence>MCWSIMVCVTVSVSILLVFLTCHLVMKKNMDHLNFHKLWSCTSQFERRHSSHRQCSVNSNLAKEDAECLSNKALEAAKRFKAIQAWWQIMVEKDFKSISNP</sequence>
<dbReference type="EMBL" id="MU090079">
    <property type="protein sequence ID" value="KAF7848536.1"/>
    <property type="molecule type" value="Genomic_DNA"/>
</dbReference>
<protein>
    <submittedName>
        <fullName evidence="1">Uncharacterized protein</fullName>
    </submittedName>
</protein>
<name>A0A8T0CQN0_CORYI</name>
<dbReference type="Gramene" id="rna-gnl|WGS:JABURB|Cocit.L1870.1">
    <property type="protein sequence ID" value="cds-KAF7848536.1"/>
    <property type="gene ID" value="gene-BT93_L1870"/>
</dbReference>
<keyword evidence="2" id="KW-1185">Reference proteome</keyword>
<proteinExistence type="predicted"/>